<reference evidence="1 2" key="1">
    <citation type="submission" date="2013-08" db="EMBL/GenBank/DDBJ databases">
        <authorList>
            <person name="Huang J."/>
            <person name="Wang G."/>
        </authorList>
    </citation>
    <scope>NUCLEOTIDE SEQUENCE [LARGE SCALE GENOMIC DNA]</scope>
    <source>
        <strain evidence="1 2">BH030004</strain>
    </source>
</reference>
<dbReference type="AlphaFoldDB" id="A0A0A5GDI7"/>
<name>A0A0A5GDI7_9BACI</name>
<dbReference type="STRING" id="1385511.GCA_000425225_01562"/>
<organism evidence="1 2">
    <name type="scientific">Pontibacillus marinus BH030004 = DSM 16465</name>
    <dbReference type="NCBI Taxonomy" id="1385511"/>
    <lineage>
        <taxon>Bacteria</taxon>
        <taxon>Bacillati</taxon>
        <taxon>Bacillota</taxon>
        <taxon>Bacilli</taxon>
        <taxon>Bacillales</taxon>
        <taxon>Bacillaceae</taxon>
        <taxon>Pontibacillus</taxon>
    </lineage>
</organism>
<dbReference type="EMBL" id="AVPF01000017">
    <property type="protein sequence ID" value="KGX89278.1"/>
    <property type="molecule type" value="Genomic_DNA"/>
</dbReference>
<gene>
    <name evidence="1" type="ORF">N783_07195</name>
</gene>
<sequence length="39" mass="4784">MLLKQRPETNELRVGRILLMRMDLTNKERYYYLIRTAAL</sequence>
<protein>
    <submittedName>
        <fullName evidence="1">Uncharacterized protein</fullName>
    </submittedName>
</protein>
<proteinExistence type="predicted"/>
<evidence type="ECO:0000313" key="1">
    <source>
        <dbReference type="EMBL" id="KGX89278.1"/>
    </source>
</evidence>
<comment type="caution">
    <text evidence="1">The sequence shown here is derived from an EMBL/GenBank/DDBJ whole genome shotgun (WGS) entry which is preliminary data.</text>
</comment>
<keyword evidence="2" id="KW-1185">Reference proteome</keyword>
<evidence type="ECO:0000313" key="2">
    <source>
        <dbReference type="Proteomes" id="UP000030403"/>
    </source>
</evidence>
<dbReference type="Proteomes" id="UP000030403">
    <property type="component" value="Unassembled WGS sequence"/>
</dbReference>
<accession>A0A0A5GDI7</accession>